<dbReference type="AlphaFoldDB" id="A0A8H5ZYE2"/>
<protein>
    <submittedName>
        <fullName evidence="1">Uncharacterized protein</fullName>
    </submittedName>
</protein>
<dbReference type="EMBL" id="SPNV01000309">
    <property type="protein sequence ID" value="KAF5856580.1"/>
    <property type="molecule type" value="Genomic_DNA"/>
</dbReference>
<gene>
    <name evidence="1" type="ORF">ETB97_007137</name>
</gene>
<accession>A0A8H5ZYE2</accession>
<evidence type="ECO:0000313" key="2">
    <source>
        <dbReference type="Proteomes" id="UP000541154"/>
    </source>
</evidence>
<dbReference type="Proteomes" id="UP000541154">
    <property type="component" value="Unassembled WGS sequence"/>
</dbReference>
<reference evidence="1 2" key="1">
    <citation type="submission" date="2019-04" db="EMBL/GenBank/DDBJ databases">
        <title>Aspergillus burnettii sp. nov., novel species from soil in southeast Queensland.</title>
        <authorList>
            <person name="Gilchrist C.L.M."/>
            <person name="Pitt J.I."/>
            <person name="Lange L."/>
            <person name="Lacey H.J."/>
            <person name="Vuong D."/>
            <person name="Midgley D.J."/>
            <person name="Greenfield P."/>
            <person name="Bradbury M."/>
            <person name="Lacey E."/>
            <person name="Busk P.K."/>
            <person name="Pilgaard B."/>
            <person name="Chooi Y.H."/>
            <person name="Piggott A.M."/>
        </authorList>
    </citation>
    <scope>NUCLEOTIDE SEQUENCE [LARGE SCALE GENOMIC DNA]</scope>
    <source>
        <strain evidence="1 2">FRR 5400</strain>
    </source>
</reference>
<name>A0A8H5ZYE2_PETAA</name>
<evidence type="ECO:0000313" key="1">
    <source>
        <dbReference type="EMBL" id="KAF5856580.1"/>
    </source>
</evidence>
<proteinExistence type="predicted"/>
<keyword evidence="2" id="KW-1185">Reference proteome</keyword>
<organism evidence="1 2">
    <name type="scientific">Petromyces alliaceus</name>
    <name type="common">Aspergillus alliaceus</name>
    <dbReference type="NCBI Taxonomy" id="209559"/>
    <lineage>
        <taxon>Eukaryota</taxon>
        <taxon>Fungi</taxon>
        <taxon>Dikarya</taxon>
        <taxon>Ascomycota</taxon>
        <taxon>Pezizomycotina</taxon>
        <taxon>Eurotiomycetes</taxon>
        <taxon>Eurotiomycetidae</taxon>
        <taxon>Eurotiales</taxon>
        <taxon>Aspergillaceae</taxon>
        <taxon>Aspergillus</taxon>
        <taxon>Aspergillus subgen. Circumdati</taxon>
    </lineage>
</organism>
<comment type="caution">
    <text evidence="1">The sequence shown here is derived from an EMBL/GenBank/DDBJ whole genome shotgun (WGS) entry which is preliminary data.</text>
</comment>
<sequence>MPHRAAIIHKSYIPPIVMLQGDVLLPPKTLDRQKFPKSEKDTAVSYHLLYGDANSVSNTLHFLDVLNQSQLQLTMLRSAATTTRGTVLVSRVSR</sequence>